<dbReference type="Gene3D" id="3.20.20.210">
    <property type="match status" value="1"/>
</dbReference>
<protein>
    <submittedName>
        <fullName evidence="2">Uroporphyrinogen decarboxylase</fullName>
    </submittedName>
</protein>
<name>A0A5K7ZQI1_9BACT</name>
<evidence type="ECO:0000313" key="2">
    <source>
        <dbReference type="EMBL" id="BBO81910.1"/>
    </source>
</evidence>
<gene>
    <name evidence="2" type="ORF">DSCO28_24760</name>
</gene>
<accession>A0A5K7ZQI1</accession>
<evidence type="ECO:0000259" key="1">
    <source>
        <dbReference type="Pfam" id="PF01208"/>
    </source>
</evidence>
<dbReference type="KEGG" id="dov:DSCO28_24760"/>
<sequence length="388" mass="45083">MDKKQAEALYLERCKLFRDTIAFKKPARIPYYANIWTWRWTDAGYTVSEVCHDYEKVKIAMDLFFSKYKVDAVVDSGVRNPFPLVNTLGDSWYDDLGKEKFNCDDKYCFEAEHLDAMKENFLKALWEIGQFKKFPNAKKYTPEQYAQAAKSLQELFDVRDWLVHDLARGKYGCYCGWTPNVVGFEVMYLFFRGIKGVSLDLRRNPQKLKEVCLAIDEVILEPVNEKLRSLPRGYDMEKPFDEFSLMLAHTVLSEKQFADIYWPAFKKYIDTFVETGKQLFVFSEGNWLRFADFFDEVPRGVVALQVELDDIYEVRKRNKTITLCGGLQNAVMSRGTPQECVEMAKRAIDTLGQEGGFILSENKMCSYPNDAKSENVKAVAEFASQYWL</sequence>
<dbReference type="RefSeq" id="WP_155322488.1">
    <property type="nucleotide sequence ID" value="NZ_AP021876.1"/>
</dbReference>
<dbReference type="Pfam" id="PF01208">
    <property type="entry name" value="URO-D"/>
    <property type="match status" value="1"/>
</dbReference>
<dbReference type="GO" id="GO:0004853">
    <property type="term" value="F:uroporphyrinogen decarboxylase activity"/>
    <property type="evidence" value="ECO:0007669"/>
    <property type="project" value="InterPro"/>
</dbReference>
<reference evidence="2 3" key="1">
    <citation type="submission" date="2019-11" db="EMBL/GenBank/DDBJ databases">
        <title>Comparative genomics of hydrocarbon-degrading Desulfosarcina strains.</title>
        <authorList>
            <person name="Watanabe M."/>
            <person name="Kojima H."/>
            <person name="Fukui M."/>
        </authorList>
    </citation>
    <scope>NUCLEOTIDE SEQUENCE [LARGE SCALE GENOMIC DNA]</scope>
    <source>
        <strain evidence="2 3">28bB2T</strain>
    </source>
</reference>
<dbReference type="GO" id="GO:0006779">
    <property type="term" value="P:porphyrin-containing compound biosynthetic process"/>
    <property type="evidence" value="ECO:0007669"/>
    <property type="project" value="InterPro"/>
</dbReference>
<organism evidence="2 3">
    <name type="scientific">Desulfosarcina ovata subsp. sediminis</name>
    <dbReference type="NCBI Taxonomy" id="885957"/>
    <lineage>
        <taxon>Bacteria</taxon>
        <taxon>Pseudomonadati</taxon>
        <taxon>Thermodesulfobacteriota</taxon>
        <taxon>Desulfobacteria</taxon>
        <taxon>Desulfobacterales</taxon>
        <taxon>Desulfosarcinaceae</taxon>
        <taxon>Desulfosarcina</taxon>
    </lineage>
</organism>
<dbReference type="EMBL" id="AP021876">
    <property type="protein sequence ID" value="BBO81910.1"/>
    <property type="molecule type" value="Genomic_DNA"/>
</dbReference>
<dbReference type="SUPFAM" id="SSF51726">
    <property type="entry name" value="UROD/MetE-like"/>
    <property type="match status" value="1"/>
</dbReference>
<dbReference type="Proteomes" id="UP000425960">
    <property type="component" value="Chromosome"/>
</dbReference>
<evidence type="ECO:0000313" key="3">
    <source>
        <dbReference type="Proteomes" id="UP000425960"/>
    </source>
</evidence>
<dbReference type="InterPro" id="IPR038071">
    <property type="entry name" value="UROD/MetE-like_sf"/>
</dbReference>
<dbReference type="InterPro" id="IPR000257">
    <property type="entry name" value="Uroporphyrinogen_deCOase"/>
</dbReference>
<dbReference type="AlphaFoldDB" id="A0A5K7ZQI1"/>
<proteinExistence type="predicted"/>
<feature type="domain" description="Uroporphyrinogen decarboxylase (URO-D)" evidence="1">
    <location>
        <begin position="193"/>
        <end position="385"/>
    </location>
</feature>